<dbReference type="AlphaFoldDB" id="A0A068UV71"/>
<gene>
    <name evidence="5" type="ORF">GSCOC_T00035763001</name>
</gene>
<dbReference type="InParanoid" id="A0A068UV71"/>
<comment type="similarity">
    <text evidence="1">Belongs to the PPR family. PCMP-H subfamily.</text>
</comment>
<dbReference type="GO" id="GO:0003723">
    <property type="term" value="F:RNA binding"/>
    <property type="evidence" value="ECO:0007669"/>
    <property type="project" value="InterPro"/>
</dbReference>
<feature type="repeat" description="PPR" evidence="3">
    <location>
        <begin position="326"/>
        <end position="360"/>
    </location>
</feature>
<dbReference type="Pfam" id="PF01535">
    <property type="entry name" value="PPR"/>
    <property type="match status" value="2"/>
</dbReference>
<dbReference type="PANTHER" id="PTHR47926:SF469">
    <property type="entry name" value="DYW DOMAIN-CONTAINING PROTEIN"/>
    <property type="match status" value="1"/>
</dbReference>
<keyword evidence="2" id="KW-0677">Repeat</keyword>
<organism evidence="5 6">
    <name type="scientific">Coffea canephora</name>
    <name type="common">Robusta coffee</name>
    <dbReference type="NCBI Taxonomy" id="49390"/>
    <lineage>
        <taxon>Eukaryota</taxon>
        <taxon>Viridiplantae</taxon>
        <taxon>Streptophyta</taxon>
        <taxon>Embryophyta</taxon>
        <taxon>Tracheophyta</taxon>
        <taxon>Spermatophyta</taxon>
        <taxon>Magnoliopsida</taxon>
        <taxon>eudicotyledons</taxon>
        <taxon>Gunneridae</taxon>
        <taxon>Pentapetalae</taxon>
        <taxon>asterids</taxon>
        <taxon>lamiids</taxon>
        <taxon>Gentianales</taxon>
        <taxon>Rubiaceae</taxon>
        <taxon>Ixoroideae</taxon>
        <taxon>Gardenieae complex</taxon>
        <taxon>Bertiereae - Coffeeae clade</taxon>
        <taxon>Coffeeae</taxon>
        <taxon>Coffea</taxon>
    </lineage>
</organism>
<dbReference type="PANTHER" id="PTHR47926">
    <property type="entry name" value="PENTATRICOPEPTIDE REPEAT-CONTAINING PROTEIN"/>
    <property type="match status" value="1"/>
</dbReference>
<dbReference type="FunCoup" id="A0A068UV71">
    <property type="interactions" value="146"/>
</dbReference>
<dbReference type="Pfam" id="PF20431">
    <property type="entry name" value="E_motif"/>
    <property type="match status" value="1"/>
</dbReference>
<dbReference type="Gramene" id="CDP12301">
    <property type="protein sequence ID" value="CDP12301"/>
    <property type="gene ID" value="GSCOC_T00035763001"/>
</dbReference>
<dbReference type="InterPro" id="IPR046848">
    <property type="entry name" value="E_motif"/>
</dbReference>
<accession>A0A068UV71</accession>
<dbReference type="OrthoDB" id="185373at2759"/>
<evidence type="ECO:0000259" key="4">
    <source>
        <dbReference type="Pfam" id="PF14432"/>
    </source>
</evidence>
<evidence type="ECO:0000313" key="5">
    <source>
        <dbReference type="EMBL" id="CDP12301.1"/>
    </source>
</evidence>
<dbReference type="InterPro" id="IPR032867">
    <property type="entry name" value="DYW_dom"/>
</dbReference>
<dbReference type="NCBIfam" id="TIGR00756">
    <property type="entry name" value="PPR"/>
    <property type="match status" value="4"/>
</dbReference>
<dbReference type="Pfam" id="PF12854">
    <property type="entry name" value="PPR_1"/>
    <property type="match status" value="1"/>
</dbReference>
<proteinExistence type="inferred from homology"/>
<protein>
    <recommendedName>
        <fullName evidence="4">DYW domain-containing protein</fullName>
    </recommendedName>
</protein>
<reference evidence="6" key="1">
    <citation type="journal article" date="2014" name="Science">
        <title>The coffee genome provides insight into the convergent evolution of caffeine biosynthesis.</title>
        <authorList>
            <person name="Denoeud F."/>
            <person name="Carretero-Paulet L."/>
            <person name="Dereeper A."/>
            <person name="Droc G."/>
            <person name="Guyot R."/>
            <person name="Pietrella M."/>
            <person name="Zheng C."/>
            <person name="Alberti A."/>
            <person name="Anthony F."/>
            <person name="Aprea G."/>
            <person name="Aury J.M."/>
            <person name="Bento P."/>
            <person name="Bernard M."/>
            <person name="Bocs S."/>
            <person name="Campa C."/>
            <person name="Cenci A."/>
            <person name="Combes M.C."/>
            <person name="Crouzillat D."/>
            <person name="Da Silva C."/>
            <person name="Daddiego L."/>
            <person name="De Bellis F."/>
            <person name="Dussert S."/>
            <person name="Garsmeur O."/>
            <person name="Gayraud T."/>
            <person name="Guignon V."/>
            <person name="Jahn K."/>
            <person name="Jamilloux V."/>
            <person name="Joet T."/>
            <person name="Labadie K."/>
            <person name="Lan T."/>
            <person name="Leclercq J."/>
            <person name="Lepelley M."/>
            <person name="Leroy T."/>
            <person name="Li L.T."/>
            <person name="Librado P."/>
            <person name="Lopez L."/>
            <person name="Munoz A."/>
            <person name="Noel B."/>
            <person name="Pallavicini A."/>
            <person name="Perrotta G."/>
            <person name="Poncet V."/>
            <person name="Pot D."/>
            <person name="Priyono X."/>
            <person name="Rigoreau M."/>
            <person name="Rouard M."/>
            <person name="Rozas J."/>
            <person name="Tranchant-Dubreuil C."/>
            <person name="VanBuren R."/>
            <person name="Zhang Q."/>
            <person name="Andrade A.C."/>
            <person name="Argout X."/>
            <person name="Bertrand B."/>
            <person name="de Kochko A."/>
            <person name="Graziosi G."/>
            <person name="Henry R.J."/>
            <person name="Jayarama X."/>
            <person name="Ming R."/>
            <person name="Nagai C."/>
            <person name="Rounsley S."/>
            <person name="Sankoff D."/>
            <person name="Giuliano G."/>
            <person name="Albert V.A."/>
            <person name="Wincker P."/>
            <person name="Lashermes P."/>
        </authorList>
    </citation>
    <scope>NUCLEOTIDE SEQUENCE [LARGE SCALE GENOMIC DNA]</scope>
    <source>
        <strain evidence="6">cv. DH200-94</strain>
    </source>
</reference>
<dbReference type="FunFam" id="1.25.40.10:FF:000242">
    <property type="entry name" value="Pentatricopeptide repeat-containing protein"/>
    <property type="match status" value="1"/>
</dbReference>
<dbReference type="EMBL" id="HG739147">
    <property type="protein sequence ID" value="CDP12301.1"/>
    <property type="molecule type" value="Genomic_DNA"/>
</dbReference>
<evidence type="ECO:0000256" key="2">
    <source>
        <dbReference type="ARBA" id="ARBA00022737"/>
    </source>
</evidence>
<sequence length="633" mass="71584">MRAFASRFPAHHSRLPARFFSTAEAASLQNHHYHRPSPPSPLLNLGPKAAEKEAGKDLIKLIKSCPKKSHLPQIHTHLIHTSYLLNPTIFLHFLSRISLPGPLQDLSYGRRIFQHYPKPNVSLYGTMIRAHSLSHNNSAASLGFELYKEMLDLGFSSDGFCSSFAIKCCVKMESSLNGVQVHSRILRDGYKCDSFLSTTLMDFYSLSGKCDDACKVFDEMSHRDTAAWNVLISCYIRNKRTRDALSVFDIMEKSNWRRPDDVTCLLVLEACGKLNALEFGEKVHKYVKEGGFDSSMKISNSLIAMYSRCGCVEKAYEVFESLANKDVVTWSAMIAGLASNGHGEQAIRAFRKMQTVGVVPDDHTCTAVLSGCSHSGLVDQGRMFFDIMRKQLGIVPNLYHYGCMVDMMGRAGLLDEAYKLICSMEVRPDAAIWRTLLGACRNYKHSILGERVVEHLIELKAEEAGDYILLLNIYSSINDWEKVTEIRKLMKEKGIRTTPASCTIELKGKIHEFMADDVSHPRKKEIYDMLDEINKQLKIAGYVAETIAELHNTGAEEKQTRVSYHSEKLAIAFAILATPPGTKIRIAKDLRICLDCHNFAKMVSTVYNREVVIRDRNRFHHFREGHCSCNDYW</sequence>
<dbReference type="InterPro" id="IPR011990">
    <property type="entry name" value="TPR-like_helical_dom_sf"/>
</dbReference>
<feature type="repeat" description="PPR" evidence="3">
    <location>
        <begin position="224"/>
        <end position="258"/>
    </location>
</feature>
<evidence type="ECO:0000256" key="3">
    <source>
        <dbReference type="PROSITE-ProRule" id="PRU00708"/>
    </source>
</evidence>
<dbReference type="OMA" id="SSAGHWE"/>
<dbReference type="Pfam" id="PF13041">
    <property type="entry name" value="PPR_2"/>
    <property type="match status" value="2"/>
</dbReference>
<name>A0A068UV71_COFCA</name>
<dbReference type="Gene3D" id="1.25.40.10">
    <property type="entry name" value="Tetratricopeptide repeat domain"/>
    <property type="match status" value="2"/>
</dbReference>
<feature type="domain" description="DYW" evidence="4">
    <location>
        <begin position="541"/>
        <end position="633"/>
    </location>
</feature>
<dbReference type="InterPro" id="IPR002885">
    <property type="entry name" value="PPR_rpt"/>
</dbReference>
<keyword evidence="6" id="KW-1185">Reference proteome</keyword>
<dbReference type="GO" id="GO:0008270">
    <property type="term" value="F:zinc ion binding"/>
    <property type="evidence" value="ECO:0007669"/>
    <property type="project" value="InterPro"/>
</dbReference>
<evidence type="ECO:0000256" key="1">
    <source>
        <dbReference type="ARBA" id="ARBA00006643"/>
    </source>
</evidence>
<dbReference type="InterPro" id="IPR046960">
    <property type="entry name" value="PPR_At4g14850-like_plant"/>
</dbReference>
<dbReference type="FunFam" id="1.25.40.10:FF:000285">
    <property type="entry name" value="Pentatricopeptide repeat-containing protein, chloroplastic"/>
    <property type="match status" value="1"/>
</dbReference>
<dbReference type="PhylomeDB" id="A0A068UV71"/>
<dbReference type="GO" id="GO:0009451">
    <property type="term" value="P:RNA modification"/>
    <property type="evidence" value="ECO:0007669"/>
    <property type="project" value="InterPro"/>
</dbReference>
<dbReference type="Proteomes" id="UP000295252">
    <property type="component" value="Chromosome VI"/>
</dbReference>
<dbReference type="Pfam" id="PF14432">
    <property type="entry name" value="DYW_deaminase"/>
    <property type="match status" value="1"/>
</dbReference>
<dbReference type="PROSITE" id="PS51375">
    <property type="entry name" value="PPR"/>
    <property type="match status" value="2"/>
</dbReference>
<dbReference type="STRING" id="49390.A0A068UV71"/>
<evidence type="ECO:0000313" key="6">
    <source>
        <dbReference type="Proteomes" id="UP000295252"/>
    </source>
</evidence>